<sequence length="341" mass="39887">MSNQNDTVLCNECGQRINATTNWCTPCNAKHFKSNFQNWTSGSVELDEFIRKTQITAERHECIFEWVDYSKFSFFEKVEHSKNHRAYWEEGPLLGWNTKSNEWTRNGGQWEYEASKSNPSKRLVYGMTRNPVTNDYAVIERLIDRCPDCESMWVALKSVEKGEEGIKEFLEEIKSMHQCRKINLGSLDCYGVTRHSDTKKYLMVIRFVEFGDLRNYLSNFATNSWKDLLDRIWSLTIDLRSLHRLGLVHRDLHSGNVLFGDNRRNFVADLGLACKDEKSIRDQFLSSDLKRQRSSRPTITFRELSTRPLTSCRLPTVSLTNQDPQYQTTQYDLKITNDLPF</sequence>
<dbReference type="PROSITE" id="PS50011">
    <property type="entry name" value="PROTEIN_KINASE_DOM"/>
    <property type="match status" value="1"/>
</dbReference>
<dbReference type="Gene3D" id="1.10.510.10">
    <property type="entry name" value="Transferase(Phosphotransferase) domain 1"/>
    <property type="match status" value="1"/>
</dbReference>
<name>A0A9N8ZHD5_9GLOM</name>
<dbReference type="Pfam" id="PF07714">
    <property type="entry name" value="PK_Tyr_Ser-Thr"/>
    <property type="match status" value="1"/>
</dbReference>
<dbReference type="InterPro" id="IPR050198">
    <property type="entry name" value="Non-receptor_tyrosine_kinases"/>
</dbReference>
<accession>A0A9N8ZHD5</accession>
<evidence type="ECO:0000256" key="1">
    <source>
        <dbReference type="ARBA" id="ARBA00022741"/>
    </source>
</evidence>
<protein>
    <submittedName>
        <fullName evidence="4">1817_t:CDS:1</fullName>
    </submittedName>
</protein>
<dbReference type="EMBL" id="CAJVPK010000334">
    <property type="protein sequence ID" value="CAG8495843.1"/>
    <property type="molecule type" value="Genomic_DNA"/>
</dbReference>
<dbReference type="GO" id="GO:0005524">
    <property type="term" value="F:ATP binding"/>
    <property type="evidence" value="ECO:0007669"/>
    <property type="project" value="UniProtKB-KW"/>
</dbReference>
<reference evidence="4" key="1">
    <citation type="submission" date="2021-06" db="EMBL/GenBank/DDBJ databases">
        <authorList>
            <person name="Kallberg Y."/>
            <person name="Tangrot J."/>
            <person name="Rosling A."/>
        </authorList>
    </citation>
    <scope>NUCLEOTIDE SEQUENCE</scope>
    <source>
        <strain evidence="4">AZ414A</strain>
    </source>
</reference>
<dbReference type="InterPro" id="IPR001245">
    <property type="entry name" value="Ser-Thr/Tyr_kinase_cat_dom"/>
</dbReference>
<keyword evidence="5" id="KW-1185">Reference proteome</keyword>
<dbReference type="SUPFAM" id="SSF56112">
    <property type="entry name" value="Protein kinase-like (PK-like)"/>
    <property type="match status" value="1"/>
</dbReference>
<dbReference type="Proteomes" id="UP000789706">
    <property type="component" value="Unassembled WGS sequence"/>
</dbReference>
<dbReference type="OrthoDB" id="2319750at2759"/>
<evidence type="ECO:0000256" key="2">
    <source>
        <dbReference type="ARBA" id="ARBA00022840"/>
    </source>
</evidence>
<dbReference type="PANTHER" id="PTHR24418">
    <property type="entry name" value="TYROSINE-PROTEIN KINASE"/>
    <property type="match status" value="1"/>
</dbReference>
<keyword evidence="1" id="KW-0547">Nucleotide-binding</keyword>
<evidence type="ECO:0000259" key="3">
    <source>
        <dbReference type="PROSITE" id="PS50011"/>
    </source>
</evidence>
<feature type="domain" description="Protein kinase" evidence="3">
    <location>
        <begin position="125"/>
        <end position="341"/>
    </location>
</feature>
<proteinExistence type="predicted"/>
<gene>
    <name evidence="4" type="ORF">DEBURN_LOCUS4415</name>
</gene>
<dbReference type="InterPro" id="IPR000719">
    <property type="entry name" value="Prot_kinase_dom"/>
</dbReference>
<dbReference type="AlphaFoldDB" id="A0A9N8ZHD5"/>
<evidence type="ECO:0000313" key="5">
    <source>
        <dbReference type="Proteomes" id="UP000789706"/>
    </source>
</evidence>
<evidence type="ECO:0000313" key="4">
    <source>
        <dbReference type="EMBL" id="CAG8495843.1"/>
    </source>
</evidence>
<organism evidence="4 5">
    <name type="scientific">Diversispora eburnea</name>
    <dbReference type="NCBI Taxonomy" id="1213867"/>
    <lineage>
        <taxon>Eukaryota</taxon>
        <taxon>Fungi</taxon>
        <taxon>Fungi incertae sedis</taxon>
        <taxon>Mucoromycota</taxon>
        <taxon>Glomeromycotina</taxon>
        <taxon>Glomeromycetes</taxon>
        <taxon>Diversisporales</taxon>
        <taxon>Diversisporaceae</taxon>
        <taxon>Diversispora</taxon>
    </lineage>
</organism>
<dbReference type="InterPro" id="IPR011009">
    <property type="entry name" value="Kinase-like_dom_sf"/>
</dbReference>
<dbReference type="GO" id="GO:0004672">
    <property type="term" value="F:protein kinase activity"/>
    <property type="evidence" value="ECO:0007669"/>
    <property type="project" value="InterPro"/>
</dbReference>
<keyword evidence="2" id="KW-0067">ATP-binding</keyword>
<comment type="caution">
    <text evidence="4">The sequence shown here is derived from an EMBL/GenBank/DDBJ whole genome shotgun (WGS) entry which is preliminary data.</text>
</comment>